<organism evidence="3 4">
    <name type="scientific">Xenoophorus captivus</name>
    <dbReference type="NCBI Taxonomy" id="1517983"/>
    <lineage>
        <taxon>Eukaryota</taxon>
        <taxon>Metazoa</taxon>
        <taxon>Chordata</taxon>
        <taxon>Craniata</taxon>
        <taxon>Vertebrata</taxon>
        <taxon>Euteleostomi</taxon>
        <taxon>Actinopterygii</taxon>
        <taxon>Neopterygii</taxon>
        <taxon>Teleostei</taxon>
        <taxon>Neoteleostei</taxon>
        <taxon>Acanthomorphata</taxon>
        <taxon>Ovalentaria</taxon>
        <taxon>Atherinomorphae</taxon>
        <taxon>Cyprinodontiformes</taxon>
        <taxon>Goodeidae</taxon>
        <taxon>Xenoophorus</taxon>
    </lineage>
</organism>
<dbReference type="SUPFAM" id="SSF48097">
    <property type="entry name" value="Regulator of G-protein signaling, RGS"/>
    <property type="match status" value="1"/>
</dbReference>
<dbReference type="InterPro" id="IPR036305">
    <property type="entry name" value="RGS_sf"/>
</dbReference>
<dbReference type="PANTHER" id="PTHR13155">
    <property type="entry name" value="A-KINASE ANCHOR PROTEINS"/>
    <property type="match status" value="1"/>
</dbReference>
<evidence type="ECO:0000313" key="3">
    <source>
        <dbReference type="EMBL" id="MEQ2215752.1"/>
    </source>
</evidence>
<accession>A0ABV0S8A6</accession>
<evidence type="ECO:0000259" key="2">
    <source>
        <dbReference type="PROSITE" id="PS50132"/>
    </source>
</evidence>
<protein>
    <recommendedName>
        <fullName evidence="2">RGS domain-containing protein</fullName>
    </recommendedName>
</protein>
<evidence type="ECO:0000313" key="4">
    <source>
        <dbReference type="Proteomes" id="UP001434883"/>
    </source>
</evidence>
<gene>
    <name evidence="3" type="ORF">XENOCAPTIV_005523</name>
</gene>
<keyword evidence="4" id="KW-1185">Reference proteome</keyword>
<feature type="compositionally biased region" description="Basic and acidic residues" evidence="1">
    <location>
        <begin position="117"/>
        <end position="126"/>
    </location>
</feature>
<dbReference type="EMBL" id="JAHRIN010068818">
    <property type="protein sequence ID" value="MEQ2215752.1"/>
    <property type="molecule type" value="Genomic_DNA"/>
</dbReference>
<proteinExistence type="predicted"/>
<feature type="region of interest" description="Disordered" evidence="1">
    <location>
        <begin position="62"/>
        <end position="89"/>
    </location>
</feature>
<reference evidence="3 4" key="1">
    <citation type="submission" date="2021-06" db="EMBL/GenBank/DDBJ databases">
        <authorList>
            <person name="Palmer J.M."/>
        </authorList>
    </citation>
    <scope>NUCLEOTIDE SEQUENCE [LARGE SCALE GENOMIC DNA]</scope>
    <source>
        <strain evidence="3 4">XC_2019</strain>
        <tissue evidence="3">Muscle</tissue>
    </source>
</reference>
<feature type="compositionally biased region" description="Basic residues" evidence="1">
    <location>
        <begin position="129"/>
        <end position="140"/>
    </location>
</feature>
<feature type="domain" description="RGS" evidence="2">
    <location>
        <begin position="1"/>
        <end position="47"/>
    </location>
</feature>
<comment type="caution">
    <text evidence="3">The sequence shown here is derived from an EMBL/GenBank/DDBJ whole genome shotgun (WGS) entry which is preliminary data.</text>
</comment>
<dbReference type="InterPro" id="IPR052246">
    <property type="entry name" value="Cell_Polariz_PKAAnc"/>
</dbReference>
<dbReference type="PANTHER" id="PTHR13155:SF1">
    <property type="entry name" value="A-KINASE ANCHOR PROTEIN 10, MITOCHONDRIAL"/>
    <property type="match status" value="1"/>
</dbReference>
<sequence>MEIESNICREGGPLPDCFTTPLRQAWTTMEKVYLPGFLSSNLYYKYLSDLINSVRGDEFENVSTHSQGGLADNDRSSSNASESSQTQHGAKKAAIKILKNFDEAITVDVASPGGDGVEDRQDDCQRCRPPVKPRQPRHVHQGTEAPSAFSPISSEKCTVFESLSQINVEWFTNFSSEERPPASAPQLQGVGELRLAVALLRVSGSHVPVLHLRWTGQICRDPLQLLAGNDVYAPLALTCGWRRDVASAENDKISWNVSCIYLNVCTLAWLVLTWRVLHYAQRHLSYTVPLITCYAADFAAEE</sequence>
<dbReference type="InterPro" id="IPR016137">
    <property type="entry name" value="RGS"/>
</dbReference>
<name>A0ABV0S8A6_9TELE</name>
<dbReference type="Proteomes" id="UP001434883">
    <property type="component" value="Unassembled WGS sequence"/>
</dbReference>
<dbReference type="PROSITE" id="PS50132">
    <property type="entry name" value="RGS"/>
    <property type="match status" value="1"/>
</dbReference>
<feature type="region of interest" description="Disordered" evidence="1">
    <location>
        <begin position="110"/>
        <end position="148"/>
    </location>
</feature>
<evidence type="ECO:0000256" key="1">
    <source>
        <dbReference type="SAM" id="MobiDB-lite"/>
    </source>
</evidence>